<dbReference type="InterPro" id="IPR013783">
    <property type="entry name" value="Ig-like_fold"/>
</dbReference>
<dbReference type="PANTHER" id="PTHR37836:SF2">
    <property type="entry name" value="DUF4038 DOMAIN-CONTAINING PROTEIN"/>
    <property type="match status" value="1"/>
</dbReference>
<dbReference type="Proteomes" id="UP001596378">
    <property type="component" value="Unassembled WGS sequence"/>
</dbReference>
<feature type="domain" description="Apiosidase-like catalytic" evidence="2">
    <location>
        <begin position="206"/>
        <end position="464"/>
    </location>
</feature>
<feature type="domain" description="DUF5060" evidence="3">
    <location>
        <begin position="112"/>
        <end position="178"/>
    </location>
</feature>
<evidence type="ECO:0000259" key="3">
    <source>
        <dbReference type="Pfam" id="PF16586"/>
    </source>
</evidence>
<keyword evidence="6" id="KW-1185">Reference proteome</keyword>
<name>A0ABW2F4C5_9BACL</name>
<feature type="region of interest" description="Disordered" evidence="1">
    <location>
        <begin position="71"/>
        <end position="110"/>
    </location>
</feature>
<evidence type="ECO:0000313" key="5">
    <source>
        <dbReference type="EMBL" id="MFC7147968.1"/>
    </source>
</evidence>
<dbReference type="InterPro" id="IPR032260">
    <property type="entry name" value="DUF5060"/>
</dbReference>
<dbReference type="Gene3D" id="2.60.40.10">
    <property type="entry name" value="Immunoglobulins"/>
    <property type="match status" value="1"/>
</dbReference>
<gene>
    <name evidence="5" type="ORF">ACFQMJ_05415</name>
</gene>
<dbReference type="Pfam" id="PF13204">
    <property type="entry name" value="Apiosidase"/>
    <property type="match status" value="1"/>
</dbReference>
<proteinExistence type="predicted"/>
<accession>A0ABW2F4C5</accession>
<evidence type="ECO:0000259" key="4">
    <source>
        <dbReference type="Pfam" id="PF18310"/>
    </source>
</evidence>
<dbReference type="RefSeq" id="WP_378047243.1">
    <property type="nucleotide sequence ID" value="NZ_JBHMDN010000013.1"/>
</dbReference>
<dbReference type="PANTHER" id="PTHR37836">
    <property type="entry name" value="LMO1036 PROTEIN"/>
    <property type="match status" value="1"/>
</dbReference>
<dbReference type="InterPro" id="IPR017853">
    <property type="entry name" value="GH"/>
</dbReference>
<dbReference type="SUPFAM" id="SSF51445">
    <property type="entry name" value="(Trans)glycosidases"/>
    <property type="match status" value="1"/>
</dbReference>
<dbReference type="Gene3D" id="2.60.40.3950">
    <property type="match status" value="1"/>
</dbReference>
<reference evidence="6" key="1">
    <citation type="journal article" date="2019" name="Int. J. Syst. Evol. Microbiol.">
        <title>The Global Catalogue of Microorganisms (GCM) 10K type strain sequencing project: providing services to taxonomists for standard genome sequencing and annotation.</title>
        <authorList>
            <consortium name="The Broad Institute Genomics Platform"/>
            <consortium name="The Broad Institute Genome Sequencing Center for Infectious Disease"/>
            <person name="Wu L."/>
            <person name="Ma J."/>
        </authorList>
    </citation>
    <scope>NUCLEOTIDE SEQUENCE [LARGE SCALE GENOMIC DNA]</scope>
    <source>
        <strain evidence="6">KCTC 12907</strain>
    </source>
</reference>
<sequence length="588" mass="67335">MAFTEKTRIGIIFRNEAAREVLVQRLPDLLSAPPHILSLLKSMTLETIYKYRQEELDQPDWIAETLAELAESTGASADSEEPAQETEAAPSSEYEPAVVPEGSAGLRSPEEAEQWGVCEIELHGPSHGNPYTDVSLTAEFRHGDKTVRMGGFYDGDGVYRIRFMPDARGEWTFRTASNARSLNGIEGAFRVAAPSPGNRGPVRVKDTYHFAYEDGTSYIPVGTTCYAWTHQGAELEEQTLGTLKASPFNKLRMCVFPKSYLFNFNEPVYYPFEGSLEKGWDYTRFNPAFFRHLENRIADLGRLGIEADLILFHAYDRWGYSEMGPAADDRYLRYITARLSAYRNVWWSLANEYDLLWNKELDDWERFARIVTENDPAGHLISNHNCFAFYDFGKPWVTHCSIQRVDVYKTSEATTEWREKWQKPIVIDECAYEGDIDQGWGNITGEEMTRRFWEGAVRGGYVGHGETYLNPEETLWWSKGGRLSGTSPERIAFLRRITEESPGGVLNPLPSDWDVPCAGVKDEYYLYYFGFNQPRFRNFNRKPGTTYKVEVIDTWNMTIERLDGTYEGAFRIELPGKPYMAVRLTKSE</sequence>
<dbReference type="Pfam" id="PF16586">
    <property type="entry name" value="DUF5060"/>
    <property type="match status" value="1"/>
</dbReference>
<evidence type="ECO:0000259" key="2">
    <source>
        <dbReference type="Pfam" id="PF13204"/>
    </source>
</evidence>
<dbReference type="Pfam" id="PF18310">
    <property type="entry name" value="DUF5605"/>
    <property type="match status" value="1"/>
</dbReference>
<comment type="caution">
    <text evidence="5">The sequence shown here is derived from an EMBL/GenBank/DDBJ whole genome shotgun (WGS) entry which is preliminary data.</text>
</comment>
<dbReference type="InterPro" id="IPR025277">
    <property type="entry name" value="Apiosidase-like_cat_dom"/>
</dbReference>
<feature type="domain" description="DUF5605" evidence="4">
    <location>
        <begin position="513"/>
        <end position="585"/>
    </location>
</feature>
<dbReference type="InterPro" id="IPR041239">
    <property type="entry name" value="DUF5605"/>
</dbReference>
<evidence type="ECO:0000313" key="6">
    <source>
        <dbReference type="Proteomes" id="UP001596378"/>
    </source>
</evidence>
<organism evidence="5 6">
    <name type="scientific">Cohnella cellulosilytica</name>
    <dbReference type="NCBI Taxonomy" id="986710"/>
    <lineage>
        <taxon>Bacteria</taxon>
        <taxon>Bacillati</taxon>
        <taxon>Bacillota</taxon>
        <taxon>Bacilli</taxon>
        <taxon>Bacillales</taxon>
        <taxon>Paenibacillaceae</taxon>
        <taxon>Cohnella</taxon>
    </lineage>
</organism>
<dbReference type="Gene3D" id="3.20.20.80">
    <property type="entry name" value="Glycosidases"/>
    <property type="match status" value="1"/>
</dbReference>
<protein>
    <submittedName>
        <fullName evidence="5">DUF5605 domain-containing protein</fullName>
    </submittedName>
</protein>
<evidence type="ECO:0000256" key="1">
    <source>
        <dbReference type="SAM" id="MobiDB-lite"/>
    </source>
</evidence>
<dbReference type="EMBL" id="JBHTAI010000003">
    <property type="protein sequence ID" value="MFC7147968.1"/>
    <property type="molecule type" value="Genomic_DNA"/>
</dbReference>